<dbReference type="EMBL" id="BQKI01000010">
    <property type="protein sequence ID" value="GJN04285.1"/>
    <property type="molecule type" value="Genomic_DNA"/>
</dbReference>
<sequence length="268" mass="29871">MPRRCLAVVAGDDPECERLSGEVLSRLPNLPPVALERRPLDAPVPLHRRRRHVAGAADVGDGDHVEVLVAGDGVPDAALPHARDAPVRHRHDPGLLLRDLQERRHAQVEMLPRRVAPPAIVAGLLQVGRAQVRRRHHHHRRRRRRLLLLLAPAIVDASELVAAAARRAVAVEGRAHRRSLQAVALGGRVLVAARARRRAGPVATAVEGGVGGLPWPRRELAVVVVNHFFTFTTARRQILHHANCRYIIGRQHHHHHHHQRRPPRGRHD</sequence>
<comment type="caution">
    <text evidence="1">The sequence shown here is derived from an EMBL/GenBank/DDBJ whole genome shotgun (WGS) entry which is preliminary data.</text>
</comment>
<keyword evidence="2" id="KW-1185">Reference proteome</keyword>
<protein>
    <submittedName>
        <fullName evidence="1">Uncharacterized protein</fullName>
    </submittedName>
</protein>
<dbReference type="Proteomes" id="UP001054889">
    <property type="component" value="Unassembled WGS sequence"/>
</dbReference>
<gene>
    <name evidence="1" type="primary">ga21821</name>
    <name evidence="1" type="ORF">PR202_ga21821</name>
</gene>
<evidence type="ECO:0000313" key="2">
    <source>
        <dbReference type="Proteomes" id="UP001054889"/>
    </source>
</evidence>
<dbReference type="AlphaFoldDB" id="A0AAV5D2L9"/>
<evidence type="ECO:0000313" key="1">
    <source>
        <dbReference type="EMBL" id="GJN04285.1"/>
    </source>
</evidence>
<accession>A0AAV5D2L9</accession>
<reference evidence="1" key="2">
    <citation type="submission" date="2021-12" db="EMBL/GenBank/DDBJ databases">
        <title>Resequencing data analysis of finger millet.</title>
        <authorList>
            <person name="Hatakeyama M."/>
            <person name="Aluri S."/>
            <person name="Balachadran M.T."/>
            <person name="Sivarajan S.R."/>
            <person name="Poveda L."/>
            <person name="Shimizu-Inatsugi R."/>
            <person name="Schlapbach R."/>
            <person name="Sreeman S.M."/>
            <person name="Shimizu K.K."/>
        </authorList>
    </citation>
    <scope>NUCLEOTIDE SEQUENCE</scope>
</reference>
<organism evidence="1 2">
    <name type="scientific">Eleusine coracana subsp. coracana</name>
    <dbReference type="NCBI Taxonomy" id="191504"/>
    <lineage>
        <taxon>Eukaryota</taxon>
        <taxon>Viridiplantae</taxon>
        <taxon>Streptophyta</taxon>
        <taxon>Embryophyta</taxon>
        <taxon>Tracheophyta</taxon>
        <taxon>Spermatophyta</taxon>
        <taxon>Magnoliopsida</taxon>
        <taxon>Liliopsida</taxon>
        <taxon>Poales</taxon>
        <taxon>Poaceae</taxon>
        <taxon>PACMAD clade</taxon>
        <taxon>Chloridoideae</taxon>
        <taxon>Cynodonteae</taxon>
        <taxon>Eleusininae</taxon>
        <taxon>Eleusine</taxon>
    </lineage>
</organism>
<proteinExistence type="predicted"/>
<name>A0AAV5D2L9_ELECO</name>
<reference evidence="1" key="1">
    <citation type="journal article" date="2018" name="DNA Res.">
        <title>Multiple hybrid de novo genome assembly of finger millet, an orphan allotetraploid crop.</title>
        <authorList>
            <person name="Hatakeyama M."/>
            <person name="Aluri S."/>
            <person name="Balachadran M.T."/>
            <person name="Sivarajan S.R."/>
            <person name="Patrignani A."/>
            <person name="Gruter S."/>
            <person name="Poveda L."/>
            <person name="Shimizu-Inatsugi R."/>
            <person name="Baeten J."/>
            <person name="Francoijs K.J."/>
            <person name="Nataraja K.N."/>
            <person name="Reddy Y.A.N."/>
            <person name="Phadnis S."/>
            <person name="Ravikumar R.L."/>
            <person name="Schlapbach R."/>
            <person name="Sreeman S.M."/>
            <person name="Shimizu K.K."/>
        </authorList>
    </citation>
    <scope>NUCLEOTIDE SEQUENCE</scope>
</reference>